<keyword evidence="2" id="KW-1185">Reference proteome</keyword>
<dbReference type="Proteomes" id="UP001174909">
    <property type="component" value="Unassembled WGS sequence"/>
</dbReference>
<accession>A0AA35XM57</accession>
<dbReference type="EMBL" id="CASHTH010004503">
    <property type="protein sequence ID" value="CAI8058316.1"/>
    <property type="molecule type" value="Genomic_DNA"/>
</dbReference>
<proteinExistence type="predicted"/>
<evidence type="ECO:0000313" key="2">
    <source>
        <dbReference type="Proteomes" id="UP001174909"/>
    </source>
</evidence>
<protein>
    <submittedName>
        <fullName evidence="1">Uncharacterized protein</fullName>
    </submittedName>
</protein>
<organism evidence="1 2">
    <name type="scientific">Geodia barretti</name>
    <name type="common">Barrett's horny sponge</name>
    <dbReference type="NCBI Taxonomy" id="519541"/>
    <lineage>
        <taxon>Eukaryota</taxon>
        <taxon>Metazoa</taxon>
        <taxon>Porifera</taxon>
        <taxon>Demospongiae</taxon>
        <taxon>Heteroscleromorpha</taxon>
        <taxon>Tetractinellida</taxon>
        <taxon>Astrophorina</taxon>
        <taxon>Geodiidae</taxon>
        <taxon>Geodia</taxon>
    </lineage>
</organism>
<evidence type="ECO:0000313" key="1">
    <source>
        <dbReference type="EMBL" id="CAI8058316.1"/>
    </source>
</evidence>
<reference evidence="1" key="1">
    <citation type="submission" date="2023-03" db="EMBL/GenBank/DDBJ databases">
        <authorList>
            <person name="Steffen K."/>
            <person name="Cardenas P."/>
        </authorList>
    </citation>
    <scope>NUCLEOTIDE SEQUENCE</scope>
</reference>
<gene>
    <name evidence="1" type="ORF">GBAR_LOCUS31704</name>
</gene>
<name>A0AA35XM57_GEOBA</name>
<sequence length="33" mass="3849">MLKLYPCRKSLLAPFRNMSRGSLTLLLTAFRYS</sequence>
<dbReference type="AlphaFoldDB" id="A0AA35XM57"/>
<comment type="caution">
    <text evidence="1">The sequence shown here is derived from an EMBL/GenBank/DDBJ whole genome shotgun (WGS) entry which is preliminary data.</text>
</comment>